<dbReference type="AlphaFoldDB" id="M0QPA6"/>
<evidence type="ECO:0000256" key="3">
    <source>
        <dbReference type="PROSITE-ProRule" id="PRU10038"/>
    </source>
</evidence>
<organism evidence="5 6">
    <name type="scientific">Gordonia soli NBRC 108243</name>
    <dbReference type="NCBI Taxonomy" id="1223545"/>
    <lineage>
        <taxon>Bacteria</taxon>
        <taxon>Bacillati</taxon>
        <taxon>Actinomycetota</taxon>
        <taxon>Actinomycetes</taxon>
        <taxon>Mycobacteriales</taxon>
        <taxon>Gordoniaceae</taxon>
        <taxon>Gordonia</taxon>
    </lineage>
</organism>
<dbReference type="PANTHER" id="PTHR48081:SF30">
    <property type="entry name" value="ACETYL-HYDROLASE LIPR-RELATED"/>
    <property type="match status" value="1"/>
</dbReference>
<dbReference type="InterPro" id="IPR050300">
    <property type="entry name" value="GDXG_lipolytic_enzyme"/>
</dbReference>
<dbReference type="GO" id="GO:0004806">
    <property type="term" value="F:triacylglycerol lipase activity"/>
    <property type="evidence" value="ECO:0007669"/>
    <property type="project" value="TreeGrafter"/>
</dbReference>
<dbReference type="eggNOG" id="COG0657">
    <property type="taxonomic scope" value="Bacteria"/>
</dbReference>
<evidence type="ECO:0000256" key="1">
    <source>
        <dbReference type="ARBA" id="ARBA00010515"/>
    </source>
</evidence>
<dbReference type="EMBL" id="BANX01000023">
    <property type="protein sequence ID" value="GAC69277.1"/>
    <property type="molecule type" value="Genomic_DNA"/>
</dbReference>
<dbReference type="STRING" id="1223545.GS4_23_00740"/>
<evidence type="ECO:0000259" key="4">
    <source>
        <dbReference type="Pfam" id="PF07859"/>
    </source>
</evidence>
<dbReference type="SUPFAM" id="SSF53474">
    <property type="entry name" value="alpha/beta-Hydrolases"/>
    <property type="match status" value="1"/>
</dbReference>
<accession>M0QPA6</accession>
<dbReference type="PANTHER" id="PTHR48081">
    <property type="entry name" value="AB HYDROLASE SUPERFAMILY PROTEIN C4A8.06C"/>
    <property type="match status" value="1"/>
</dbReference>
<reference evidence="5 6" key="1">
    <citation type="submission" date="2013-01" db="EMBL/GenBank/DDBJ databases">
        <title>Whole genome shotgun sequence of Gordonia soli NBRC 108243.</title>
        <authorList>
            <person name="Isaki-Nakamura S."/>
            <person name="Hosoyama A."/>
            <person name="Tsuchikane K."/>
            <person name="Ando Y."/>
            <person name="Baba S."/>
            <person name="Ohji S."/>
            <person name="Hamada M."/>
            <person name="Tamura T."/>
            <person name="Yamazoe A."/>
            <person name="Yamazaki S."/>
            <person name="Fujita N."/>
        </authorList>
    </citation>
    <scope>NUCLEOTIDE SEQUENCE [LARGE SCALE GENOMIC DNA]</scope>
    <source>
        <strain evidence="5 6">NBRC 108243</strain>
    </source>
</reference>
<keyword evidence="2" id="KW-0378">Hydrolase</keyword>
<dbReference type="PROSITE" id="PS01174">
    <property type="entry name" value="LIPASE_GDXG_SER"/>
    <property type="match status" value="1"/>
</dbReference>
<dbReference type="InterPro" id="IPR033140">
    <property type="entry name" value="Lipase_GDXG_put_SER_AS"/>
</dbReference>
<name>M0QPA6_9ACTN</name>
<proteinExistence type="inferred from homology"/>
<evidence type="ECO:0000313" key="5">
    <source>
        <dbReference type="EMBL" id="GAC69277.1"/>
    </source>
</evidence>
<dbReference type="OrthoDB" id="128186at2"/>
<dbReference type="Gene3D" id="3.40.50.1820">
    <property type="entry name" value="alpha/beta hydrolase"/>
    <property type="match status" value="1"/>
</dbReference>
<gene>
    <name evidence="5" type="ORF">GS4_23_00740</name>
</gene>
<keyword evidence="6" id="KW-1185">Reference proteome</keyword>
<evidence type="ECO:0000313" key="6">
    <source>
        <dbReference type="Proteomes" id="UP000011666"/>
    </source>
</evidence>
<sequence length="353" mass="38668">MSARGTHEVHTGARGSLRARATNAYLGRIRGPLFAVTGAGRSRPSPLVLRAMRPSINRSLAAISPVPSGTRVRPVRESFDSGSVRGEWVSGTRPRTPGLRPSPDEAIIYYLHGSGYVVCSPRTHRGLVSRLSRLTGMPAFSLDYRLGPEYRLPSAGDDAIRGYRWLLDNGHRADRIVVAGDSAGGHLAADLLADNHRTGRPQPAAMVLFSPLYDPTFELAVENQRGGARDPLIEALAAQQILRFYTAGTDADDPRMRVDLTADMDLPPTLLQYGGLEVMGADARALHQVLSDAGAQVEIQRWPDQGHVFQMFPLFTPEAQRALRDAARFIAAQPIPRPRGEFRTEKRTDARVR</sequence>
<feature type="domain" description="Alpha/beta hydrolase fold-3" evidence="4">
    <location>
        <begin position="109"/>
        <end position="310"/>
    </location>
</feature>
<feature type="active site" evidence="3">
    <location>
        <position position="182"/>
    </location>
</feature>
<comment type="similarity">
    <text evidence="1">Belongs to the 'GDXG' lipolytic enzyme family.</text>
</comment>
<comment type="caution">
    <text evidence="5">The sequence shown here is derived from an EMBL/GenBank/DDBJ whole genome shotgun (WGS) entry which is preliminary data.</text>
</comment>
<dbReference type="Proteomes" id="UP000011666">
    <property type="component" value="Unassembled WGS sequence"/>
</dbReference>
<protein>
    <submittedName>
        <fullName evidence="5">Putative carboxylesterase</fullName>
    </submittedName>
</protein>
<evidence type="ECO:0000256" key="2">
    <source>
        <dbReference type="ARBA" id="ARBA00022801"/>
    </source>
</evidence>
<dbReference type="InterPro" id="IPR029058">
    <property type="entry name" value="AB_hydrolase_fold"/>
</dbReference>
<dbReference type="Pfam" id="PF07859">
    <property type="entry name" value="Abhydrolase_3"/>
    <property type="match status" value="1"/>
</dbReference>
<dbReference type="InterPro" id="IPR013094">
    <property type="entry name" value="AB_hydrolase_3"/>
</dbReference>
<dbReference type="RefSeq" id="WP_007622189.1">
    <property type="nucleotide sequence ID" value="NZ_BANX01000023.1"/>
</dbReference>